<dbReference type="AlphaFoldDB" id="A0A317C8V2"/>
<evidence type="ECO:0000313" key="1">
    <source>
        <dbReference type="EMBL" id="PWQ94737.1"/>
    </source>
</evidence>
<proteinExistence type="predicted"/>
<dbReference type="Gene3D" id="2.60.120.10">
    <property type="entry name" value="Jelly Rolls"/>
    <property type="match status" value="1"/>
</dbReference>
<name>A0A317C8V2_9GAMM</name>
<dbReference type="EMBL" id="QGKL01000039">
    <property type="protein sequence ID" value="PWQ94737.1"/>
    <property type="molecule type" value="Genomic_DNA"/>
</dbReference>
<sequence length="137" mass="15349">MCRGGPMSIKVHNIQKDFVVLSPEKTATVETADSTLYQRLEQNYQGFKGHEMIAAFEFESDWDTWEIHPNGDEIVMLMSGEITFVLKLEDGEQTVDLKESGTYIIVPKGVWHTAKTTVKSKLLFITPGEGTKNAAEP</sequence>
<organism evidence="1 2">
    <name type="scientific">Leucothrix arctica</name>
    <dbReference type="NCBI Taxonomy" id="1481894"/>
    <lineage>
        <taxon>Bacteria</taxon>
        <taxon>Pseudomonadati</taxon>
        <taxon>Pseudomonadota</taxon>
        <taxon>Gammaproteobacteria</taxon>
        <taxon>Thiotrichales</taxon>
        <taxon>Thiotrichaceae</taxon>
        <taxon>Leucothrix</taxon>
    </lineage>
</organism>
<evidence type="ECO:0000313" key="2">
    <source>
        <dbReference type="Proteomes" id="UP000245506"/>
    </source>
</evidence>
<dbReference type="InterPro" id="IPR014710">
    <property type="entry name" value="RmlC-like_jellyroll"/>
</dbReference>
<dbReference type="InterPro" id="IPR011051">
    <property type="entry name" value="RmlC_Cupin_sf"/>
</dbReference>
<protein>
    <submittedName>
        <fullName evidence="1">Cupin</fullName>
    </submittedName>
</protein>
<reference evidence="1 2" key="1">
    <citation type="submission" date="2018-05" db="EMBL/GenBank/DDBJ databases">
        <title>Leucothrix arctica sp. nov., isolated from Arctic seawater.</title>
        <authorList>
            <person name="Choi A."/>
            <person name="Baek K."/>
        </authorList>
    </citation>
    <scope>NUCLEOTIDE SEQUENCE [LARGE SCALE GENOMIC DNA]</scope>
    <source>
        <strain evidence="1 2">IMCC9719</strain>
    </source>
</reference>
<comment type="caution">
    <text evidence="1">The sequence shown here is derived from an EMBL/GenBank/DDBJ whole genome shotgun (WGS) entry which is preliminary data.</text>
</comment>
<accession>A0A317C8V2</accession>
<gene>
    <name evidence="1" type="ORF">DKT75_15740</name>
</gene>
<keyword evidence="2" id="KW-1185">Reference proteome</keyword>
<dbReference type="Proteomes" id="UP000245506">
    <property type="component" value="Unassembled WGS sequence"/>
</dbReference>
<dbReference type="SUPFAM" id="SSF51182">
    <property type="entry name" value="RmlC-like cupins"/>
    <property type="match status" value="1"/>
</dbReference>